<gene>
    <name evidence="2" type="ORF">HELGO_WM22532</name>
</gene>
<proteinExistence type="predicted"/>
<dbReference type="GO" id="GO:0004766">
    <property type="term" value="F:spermidine synthase activity"/>
    <property type="evidence" value="ECO:0007669"/>
    <property type="project" value="UniProtKB-EC"/>
</dbReference>
<dbReference type="GO" id="GO:0006596">
    <property type="term" value="P:polyamine biosynthetic process"/>
    <property type="evidence" value="ECO:0007669"/>
    <property type="project" value="UniProtKB-KW"/>
</dbReference>
<name>A0A6S6UFZ6_9GAMM</name>
<dbReference type="InterPro" id="IPR029063">
    <property type="entry name" value="SAM-dependent_MTases_sf"/>
</dbReference>
<dbReference type="PANTHER" id="PTHR43317:SF1">
    <property type="entry name" value="THERMOSPERMINE SYNTHASE ACAULIS5"/>
    <property type="match status" value="1"/>
</dbReference>
<dbReference type="Gene3D" id="3.40.50.150">
    <property type="entry name" value="Vaccinia Virus protein VP39"/>
    <property type="match status" value="1"/>
</dbReference>
<dbReference type="Pfam" id="PF01564">
    <property type="entry name" value="Spermine_synth"/>
    <property type="match status" value="1"/>
</dbReference>
<dbReference type="EMBL" id="CACVAT010000527">
    <property type="protein sequence ID" value="CAA6829451.1"/>
    <property type="molecule type" value="Genomic_DNA"/>
</dbReference>
<keyword evidence="1" id="KW-0620">Polyamine biosynthesis</keyword>
<dbReference type="PANTHER" id="PTHR43317">
    <property type="entry name" value="THERMOSPERMINE SYNTHASE ACAULIS5"/>
    <property type="match status" value="1"/>
</dbReference>
<evidence type="ECO:0000256" key="1">
    <source>
        <dbReference type="ARBA" id="ARBA00023115"/>
    </source>
</evidence>
<dbReference type="CDD" id="cd02440">
    <property type="entry name" value="AdoMet_MTases"/>
    <property type="match status" value="1"/>
</dbReference>
<protein>
    <submittedName>
        <fullName evidence="2">Spermidine synthase (EC)</fullName>
        <ecNumber evidence="2">2.5.1.16</ecNumber>
    </submittedName>
</protein>
<accession>A0A6S6UFZ6</accession>
<dbReference type="EC" id="2.5.1.16" evidence="2"/>
<keyword evidence="2" id="KW-0808">Transferase</keyword>
<dbReference type="AlphaFoldDB" id="A0A6S6UFZ6"/>
<dbReference type="SUPFAM" id="SSF53335">
    <property type="entry name" value="S-adenosyl-L-methionine-dependent methyltransferases"/>
    <property type="match status" value="1"/>
</dbReference>
<reference evidence="2" key="1">
    <citation type="submission" date="2020-01" db="EMBL/GenBank/DDBJ databases">
        <authorList>
            <person name="Meier V. D."/>
            <person name="Meier V D."/>
        </authorList>
    </citation>
    <scope>NUCLEOTIDE SEQUENCE</scope>
    <source>
        <strain evidence="2">HLG_WM_MAG_09</strain>
    </source>
</reference>
<sequence>MKTIETLNDAFGELKVLDHDEFRTLAFAEDDAQSTMLKSTPHILQYEYTQAMLLVLLFCQPKRVLLLGLGGGSLMTTLHHHIKGIHITAVELRALVVEVAYKYFRLPRGKKMQVVQQSADDFVCETMPKKVDVVFADLYHRDGVDETQLQAEFIAHCAKQLKDRGWLVINGWVEHQDNPTFITALQEHFVDIRTVLTGSHNWVILAGKAEDTQEMWELNDKAALLSGQLGFSMSWHLGRLRML</sequence>
<organism evidence="2">
    <name type="scientific">uncultured Thiotrichaceae bacterium</name>
    <dbReference type="NCBI Taxonomy" id="298394"/>
    <lineage>
        <taxon>Bacteria</taxon>
        <taxon>Pseudomonadati</taxon>
        <taxon>Pseudomonadota</taxon>
        <taxon>Gammaproteobacteria</taxon>
        <taxon>Thiotrichales</taxon>
        <taxon>Thiotrichaceae</taxon>
        <taxon>environmental samples</taxon>
    </lineage>
</organism>
<evidence type="ECO:0000313" key="2">
    <source>
        <dbReference type="EMBL" id="CAA6829451.1"/>
    </source>
</evidence>